<evidence type="ECO:0000256" key="1">
    <source>
        <dbReference type="SAM" id="Coils"/>
    </source>
</evidence>
<sequence>MQAVPGESSLVAKLREENKALRKENRELRKRIRTVEEQRRINLLVHDKLLLETTYMVGFSQKSANFFEQMADEFTRHQEELDVLKHYYENKCRIAFENVTPNLLMEPVHENLETVVEDDIINKLLEATECKEELEEARLDSEMVHTVGQHEKPEKTSNLKVASPLTFLTRQGCTKPSPKRVQRPRVAPPQKPKKASDRVESGSLKKTVDFGM</sequence>
<evidence type="ECO:0000256" key="2">
    <source>
        <dbReference type="SAM" id="MobiDB-lite"/>
    </source>
</evidence>
<comment type="caution">
    <text evidence="3">The sequence shown here is derived from an EMBL/GenBank/DDBJ whole genome shotgun (WGS) entry which is preliminary data.</text>
</comment>
<dbReference type="EMBL" id="CAJFDH010000005">
    <property type="protein sequence ID" value="CAD5225105.1"/>
    <property type="molecule type" value="Genomic_DNA"/>
</dbReference>
<keyword evidence="4" id="KW-1185">Reference proteome</keyword>
<organism evidence="3 4">
    <name type="scientific">Bursaphelenchus okinawaensis</name>
    <dbReference type="NCBI Taxonomy" id="465554"/>
    <lineage>
        <taxon>Eukaryota</taxon>
        <taxon>Metazoa</taxon>
        <taxon>Ecdysozoa</taxon>
        <taxon>Nematoda</taxon>
        <taxon>Chromadorea</taxon>
        <taxon>Rhabditida</taxon>
        <taxon>Tylenchina</taxon>
        <taxon>Tylenchomorpha</taxon>
        <taxon>Aphelenchoidea</taxon>
        <taxon>Aphelenchoididae</taxon>
        <taxon>Bursaphelenchus</taxon>
    </lineage>
</organism>
<dbReference type="Proteomes" id="UP000783686">
    <property type="component" value="Unassembled WGS sequence"/>
</dbReference>
<dbReference type="AlphaFoldDB" id="A0A811LDF8"/>
<reference evidence="3" key="1">
    <citation type="submission" date="2020-09" db="EMBL/GenBank/DDBJ databases">
        <authorList>
            <person name="Kikuchi T."/>
        </authorList>
    </citation>
    <scope>NUCLEOTIDE SEQUENCE</scope>
    <source>
        <strain evidence="3">SH1</strain>
    </source>
</reference>
<gene>
    <name evidence="3" type="ORF">BOKJ2_LOCUS11412</name>
</gene>
<keyword evidence="1" id="KW-0175">Coiled coil</keyword>
<name>A0A811LDF8_9BILA</name>
<evidence type="ECO:0000313" key="4">
    <source>
        <dbReference type="Proteomes" id="UP000614601"/>
    </source>
</evidence>
<accession>A0A811LDF8</accession>
<feature type="compositionally biased region" description="Basic and acidic residues" evidence="2">
    <location>
        <begin position="148"/>
        <end position="157"/>
    </location>
</feature>
<feature type="compositionally biased region" description="Polar residues" evidence="2">
    <location>
        <begin position="158"/>
        <end position="174"/>
    </location>
</feature>
<evidence type="ECO:0000313" key="3">
    <source>
        <dbReference type="EMBL" id="CAD5225105.1"/>
    </source>
</evidence>
<dbReference type="EMBL" id="CAJFCW020000005">
    <property type="protein sequence ID" value="CAG9120442.1"/>
    <property type="molecule type" value="Genomic_DNA"/>
</dbReference>
<protein>
    <submittedName>
        <fullName evidence="3">Uncharacterized protein</fullName>
    </submittedName>
</protein>
<feature type="region of interest" description="Disordered" evidence="2">
    <location>
        <begin position="148"/>
        <end position="212"/>
    </location>
</feature>
<proteinExistence type="predicted"/>
<dbReference type="Proteomes" id="UP000614601">
    <property type="component" value="Unassembled WGS sequence"/>
</dbReference>
<feature type="coiled-coil region" evidence="1">
    <location>
        <begin position="11"/>
        <end position="38"/>
    </location>
</feature>